<sequence>MAELTPNAQKVYEALKKLGATSPEVLKTADDVMRAARLPKGMVNNALMELVAKGFAKRVAREKAAGYHLIK</sequence>
<evidence type="ECO:0000313" key="1">
    <source>
        <dbReference type="EMBL" id="KUO39999.1"/>
    </source>
</evidence>
<accession>A0A147JU22</accession>
<organism evidence="1 2">
    <name type="scientific">Hadarchaeum yellowstonense</name>
    <dbReference type="NCBI Taxonomy" id="1776334"/>
    <lineage>
        <taxon>Archaea</taxon>
        <taxon>Methanobacteriati</taxon>
        <taxon>Candidatus Hadarchaeota</taxon>
        <taxon>Candidatus Hadarchaeia</taxon>
        <taxon>Candidatus Hadarchaeales</taxon>
        <taxon>Candidatus Hadarchaeaceae</taxon>
        <taxon>Candidatus Hadarchaeum</taxon>
    </lineage>
</organism>
<comment type="caution">
    <text evidence="1">The sequence shown here is derived from an EMBL/GenBank/DDBJ whole genome shotgun (WGS) entry which is preliminary data.</text>
</comment>
<proteinExistence type="predicted"/>
<gene>
    <name evidence="1" type="ORF">APZ16_06910</name>
</gene>
<evidence type="ECO:0000313" key="2">
    <source>
        <dbReference type="Proteomes" id="UP000074294"/>
    </source>
</evidence>
<protein>
    <submittedName>
        <fullName evidence="1">Transcriptional regulator</fullName>
    </submittedName>
</protein>
<dbReference type="Proteomes" id="UP000074294">
    <property type="component" value="Unassembled WGS sequence"/>
</dbReference>
<name>A0A147JU22_HADYE</name>
<reference evidence="1 2" key="1">
    <citation type="journal article" date="2016" name="Nat. Microbiol.">
        <title>Genomic inference of the metabolism of cosmopolitan subsurface Archaea, Hadesarchaea.</title>
        <authorList>
            <person name="Baker B.J."/>
            <person name="Saw J.H."/>
            <person name="Lind A.E."/>
            <person name="Lazar C.S."/>
            <person name="Hinrichs K.-U."/>
            <person name="Teske A.P."/>
            <person name="Ettema T.J."/>
        </authorList>
    </citation>
    <scope>NUCLEOTIDE SEQUENCE [LARGE SCALE GENOMIC DNA]</scope>
</reference>
<dbReference type="AlphaFoldDB" id="A0A147JU22"/>
<dbReference type="InterPro" id="IPR036388">
    <property type="entry name" value="WH-like_DNA-bd_sf"/>
</dbReference>
<dbReference type="EMBL" id="LQMQ01000050">
    <property type="protein sequence ID" value="KUO39999.1"/>
    <property type="molecule type" value="Genomic_DNA"/>
</dbReference>
<dbReference type="STRING" id="1776334.APZ16_06910"/>
<dbReference type="Gene3D" id="1.10.10.10">
    <property type="entry name" value="Winged helix-like DNA-binding domain superfamily/Winged helix DNA-binding domain"/>
    <property type="match status" value="1"/>
</dbReference>